<sequence>MKEIELSAGRIRFRDTGDGPPIVFVHGLVVNGTLWQKVIDELGSGFRCIAPNWPLGSHSIPMSADADVSPLGVARLIREFLEALDLRDVTLVANDTGGAVAQLLLADGCDRVGRVVLTPCDSFDNFLPKSIRGLQYIARVPGLTWLAVQPARIRAIRPTAYRSVAKHDIDDDVLEGWVRPFLTDKGIRSDLTRFLRAIDYRDTVAAAERLRSFDKPVLLLWARNAPFFPFAHAERWAEILPDARIVEVPDSHTFVSLDQPEFTAREIATFVRAHQNA</sequence>
<evidence type="ECO:0000259" key="1">
    <source>
        <dbReference type="Pfam" id="PF00561"/>
    </source>
</evidence>
<dbReference type="Gene3D" id="3.40.50.1820">
    <property type="entry name" value="alpha/beta hydrolase"/>
    <property type="match status" value="1"/>
</dbReference>
<feature type="domain" description="AB hydrolase-1" evidence="1">
    <location>
        <begin position="20"/>
        <end position="253"/>
    </location>
</feature>
<dbReference type="SUPFAM" id="SSF53474">
    <property type="entry name" value="alpha/beta-Hydrolases"/>
    <property type="match status" value="1"/>
</dbReference>
<comment type="caution">
    <text evidence="2">The sequence shown here is derived from an EMBL/GenBank/DDBJ whole genome shotgun (WGS) entry which is preliminary data.</text>
</comment>
<organism evidence="2 3">
    <name type="scientific">Antrihabitans stalactiti</name>
    <dbReference type="NCBI Taxonomy" id="2584121"/>
    <lineage>
        <taxon>Bacteria</taxon>
        <taxon>Bacillati</taxon>
        <taxon>Actinomycetota</taxon>
        <taxon>Actinomycetes</taxon>
        <taxon>Mycobacteriales</taxon>
        <taxon>Nocardiaceae</taxon>
        <taxon>Antrihabitans</taxon>
    </lineage>
</organism>
<evidence type="ECO:0000313" key="3">
    <source>
        <dbReference type="Proteomes" id="UP000535543"/>
    </source>
</evidence>
<name>A0A848KRG6_9NOCA</name>
<protein>
    <submittedName>
        <fullName evidence="2">Alpha/beta hydrolase</fullName>
    </submittedName>
</protein>
<dbReference type="AlphaFoldDB" id="A0A848KRG6"/>
<accession>A0A848KRG6</accession>
<evidence type="ECO:0000313" key="2">
    <source>
        <dbReference type="EMBL" id="NMN99474.1"/>
    </source>
</evidence>
<dbReference type="Pfam" id="PF00561">
    <property type="entry name" value="Abhydrolase_1"/>
    <property type="match status" value="1"/>
</dbReference>
<dbReference type="InterPro" id="IPR000073">
    <property type="entry name" value="AB_hydrolase_1"/>
</dbReference>
<dbReference type="InterPro" id="IPR029058">
    <property type="entry name" value="AB_hydrolase_fold"/>
</dbReference>
<dbReference type="EMBL" id="VCQU01000018">
    <property type="protein sequence ID" value="NMN99474.1"/>
    <property type="molecule type" value="Genomic_DNA"/>
</dbReference>
<gene>
    <name evidence="2" type="ORF">FGL95_31100</name>
</gene>
<proteinExistence type="predicted"/>
<reference evidence="2 3" key="1">
    <citation type="submission" date="2019-05" db="EMBL/GenBank/DDBJ databases">
        <authorList>
            <person name="Lee S.D."/>
        </authorList>
    </citation>
    <scope>NUCLEOTIDE SEQUENCE [LARGE SCALE GENOMIC DNA]</scope>
    <source>
        <strain evidence="2 3">YC2-7</strain>
    </source>
</reference>
<dbReference type="RefSeq" id="WP_169594772.1">
    <property type="nucleotide sequence ID" value="NZ_VCQU01000018.1"/>
</dbReference>
<dbReference type="PANTHER" id="PTHR46438">
    <property type="entry name" value="ALPHA/BETA-HYDROLASES SUPERFAMILY PROTEIN"/>
    <property type="match status" value="1"/>
</dbReference>
<dbReference type="Proteomes" id="UP000535543">
    <property type="component" value="Unassembled WGS sequence"/>
</dbReference>
<dbReference type="GO" id="GO:0016787">
    <property type="term" value="F:hydrolase activity"/>
    <property type="evidence" value="ECO:0007669"/>
    <property type="project" value="UniProtKB-KW"/>
</dbReference>
<reference evidence="2 3" key="2">
    <citation type="submission" date="2020-06" db="EMBL/GenBank/DDBJ databases">
        <title>Antribacter stalactiti gen. nov., sp. nov., a new member of the family Nacardiaceae isolated from a cave.</title>
        <authorList>
            <person name="Kim I.S."/>
        </authorList>
    </citation>
    <scope>NUCLEOTIDE SEQUENCE [LARGE SCALE GENOMIC DNA]</scope>
    <source>
        <strain evidence="2 3">YC2-7</strain>
    </source>
</reference>
<keyword evidence="2" id="KW-0378">Hydrolase</keyword>
<keyword evidence="3" id="KW-1185">Reference proteome</keyword>
<dbReference type="PANTHER" id="PTHR46438:SF11">
    <property type="entry name" value="LIPASE-RELATED"/>
    <property type="match status" value="1"/>
</dbReference>